<protein>
    <submittedName>
        <fullName evidence="1">Uncharacterized protein</fullName>
    </submittedName>
</protein>
<proteinExistence type="predicted"/>
<name>A0A1B0WMF9_9CAUD</name>
<evidence type="ECO:0000313" key="2">
    <source>
        <dbReference type="Proteomes" id="UP000207627"/>
    </source>
</evidence>
<reference evidence="1 2" key="1">
    <citation type="submission" date="2016-01" db="EMBL/GenBank/DDBJ databases">
        <title>Molecular aspects and genomic diversity of bacteriophages-specific to fish pathogen Flavobacterium psychrophilum.</title>
        <authorList>
            <person name="Castillo D."/>
            <person name="Middelboe M."/>
        </authorList>
    </citation>
    <scope>NUCLEOTIDE SEQUENCE [LARGE SCALE GENOMIC DNA]</scope>
</reference>
<dbReference type="KEGG" id="vg:30307358"/>
<organism evidence="1 2">
    <name type="scientific">Flavobacterium phage 1H</name>
    <dbReference type="NCBI Taxonomy" id="1792272"/>
    <lineage>
        <taxon>Viruses</taxon>
        <taxon>Duplodnaviria</taxon>
        <taxon>Heunggongvirae</taxon>
        <taxon>Uroviricota</taxon>
        <taxon>Caudoviricetes</taxon>
        <taxon>Duneviridae</taxon>
        <taxon>Unahavirus</taxon>
        <taxon>Unahavirus uv1H</taxon>
    </lineage>
</organism>
<keyword evidence="2" id="KW-1185">Reference proteome</keyword>
<dbReference type="RefSeq" id="YP_009321858.1">
    <property type="nucleotide sequence ID" value="NC_031911.1"/>
</dbReference>
<evidence type="ECO:0000313" key="1">
    <source>
        <dbReference type="EMBL" id="ANB41066.1"/>
    </source>
</evidence>
<sequence>MAKWRKSKHKCSVQHYTLIDAQTFNLPQAITICNDTLSTDAGRFINNKVFKNLAVNTHLLPALNFSYLQIAIRETQESSGYFGIILQLKFKKV</sequence>
<dbReference type="EMBL" id="KU599889">
    <property type="protein sequence ID" value="ANB41066.1"/>
    <property type="molecule type" value="Genomic_DNA"/>
</dbReference>
<dbReference type="GeneID" id="30307358"/>
<accession>A0A1B0WMF9</accession>
<dbReference type="Proteomes" id="UP000207627">
    <property type="component" value="Segment"/>
</dbReference>